<name>A0ACC5R065_9HYPH</name>
<organism evidence="1 2">
    <name type="scientific">Taklimakanibacter albus</name>
    <dbReference type="NCBI Taxonomy" id="2800327"/>
    <lineage>
        <taxon>Bacteria</taxon>
        <taxon>Pseudomonadati</taxon>
        <taxon>Pseudomonadota</taxon>
        <taxon>Alphaproteobacteria</taxon>
        <taxon>Hyphomicrobiales</taxon>
        <taxon>Aestuariivirgaceae</taxon>
        <taxon>Taklimakanibacter</taxon>
    </lineage>
</organism>
<evidence type="ECO:0000313" key="2">
    <source>
        <dbReference type="Proteomes" id="UP000616151"/>
    </source>
</evidence>
<keyword evidence="2" id="KW-1185">Reference proteome</keyword>
<dbReference type="EMBL" id="JAENHL010000006">
    <property type="protein sequence ID" value="MBK1866067.1"/>
    <property type="molecule type" value="Genomic_DNA"/>
</dbReference>
<evidence type="ECO:0000313" key="1">
    <source>
        <dbReference type="EMBL" id="MBK1866067.1"/>
    </source>
</evidence>
<comment type="caution">
    <text evidence="1">The sequence shown here is derived from an EMBL/GenBank/DDBJ whole genome shotgun (WGS) entry which is preliminary data.</text>
</comment>
<sequence>MLVRYPYLLGILAALFAAFVWSLNFVVPFVIGDYSIFDFALFRFVIASAFAAIFLICRRGDAMGLKSKDYLIAFYLGFIGYLAYFLTVAGAAIYAGPVIAPASLGLVPVVLAIAGNLSRKSVSWQALSLSVLVTAVGMVLVNLSVFDPSSMATARSPALGILLAAGAVGLWTWFGVANQRALAERPEMDAAIWTALILVGGGFEMLLLMPAGLALGAFNIPELGLAWESAAPLYFWGASLAILASIGGAWAWTFASQRIPVALSAQLLVSETIFGTIFGLGVHGRLPTYTELAGIVVLTAGVLMTIRIFQGVKSPFSAPAIPADTRNASCHSGTNGRPR</sequence>
<accession>A0ACC5R065</accession>
<gene>
    <name evidence="1" type="ORF">JHL16_06850</name>
</gene>
<proteinExistence type="predicted"/>
<protein>
    <submittedName>
        <fullName evidence="1">DMT family transporter</fullName>
    </submittedName>
</protein>
<reference evidence="1" key="1">
    <citation type="submission" date="2021-01" db="EMBL/GenBank/DDBJ databases">
        <authorList>
            <person name="Sun Q."/>
        </authorList>
    </citation>
    <scope>NUCLEOTIDE SEQUENCE</scope>
    <source>
        <strain evidence="1">YIM B02566</strain>
    </source>
</reference>
<dbReference type="Proteomes" id="UP000616151">
    <property type="component" value="Unassembled WGS sequence"/>
</dbReference>